<dbReference type="InterPro" id="IPR029057">
    <property type="entry name" value="PRTase-like"/>
</dbReference>
<dbReference type="EC" id="2.4.2.8" evidence="5 15"/>
<dbReference type="GO" id="GO:0032263">
    <property type="term" value="P:GMP salvage"/>
    <property type="evidence" value="ECO:0007669"/>
    <property type="project" value="TreeGrafter"/>
</dbReference>
<dbReference type="NCBIfam" id="TIGR01203">
    <property type="entry name" value="HGPRTase"/>
    <property type="match status" value="1"/>
</dbReference>
<evidence type="ECO:0000256" key="5">
    <source>
        <dbReference type="ARBA" id="ARBA00011895"/>
    </source>
</evidence>
<evidence type="ECO:0000256" key="3">
    <source>
        <dbReference type="ARBA" id="ARBA00004669"/>
    </source>
</evidence>
<keyword evidence="11 15" id="KW-0547">Nucleotide-binding</keyword>
<dbReference type="Proteomes" id="UP000006253">
    <property type="component" value="Unassembled WGS sequence"/>
</dbReference>
<comment type="pathway">
    <text evidence="3 15">Purine metabolism; IMP biosynthesis via salvage pathway; IMP from hypoxanthine: step 1/1.</text>
</comment>
<dbReference type="RefSeq" id="WP_004754851.1">
    <property type="nucleotide sequence ID" value="NZ_AHMY02000047.1"/>
</dbReference>
<dbReference type="GO" id="GO:0006178">
    <property type="term" value="P:guanine salvage"/>
    <property type="evidence" value="ECO:0007669"/>
    <property type="project" value="TreeGrafter"/>
</dbReference>
<proteinExistence type="inferred from homology"/>
<keyword evidence="8 15" id="KW-0808">Transferase</keyword>
<feature type="domain" description="Phosphoribosyltransferase" evidence="16">
    <location>
        <begin position="18"/>
        <end position="161"/>
    </location>
</feature>
<evidence type="ECO:0000256" key="1">
    <source>
        <dbReference type="ARBA" id="ARBA00001946"/>
    </source>
</evidence>
<dbReference type="GeneID" id="34312977"/>
<dbReference type="InterPro" id="IPR050408">
    <property type="entry name" value="HGPRT"/>
</dbReference>
<evidence type="ECO:0000256" key="11">
    <source>
        <dbReference type="ARBA" id="ARBA00022741"/>
    </source>
</evidence>
<comment type="caution">
    <text evidence="17">The sequence shown here is derived from an EMBL/GenBank/DDBJ whole genome shotgun (WGS) entry which is preliminary data.</text>
</comment>
<evidence type="ECO:0000256" key="10">
    <source>
        <dbReference type="ARBA" id="ARBA00022726"/>
    </source>
</evidence>
<dbReference type="Pfam" id="PF00156">
    <property type="entry name" value="Pribosyltran"/>
    <property type="match status" value="1"/>
</dbReference>
<dbReference type="GO" id="GO:0032264">
    <property type="term" value="P:IMP salvage"/>
    <property type="evidence" value="ECO:0007669"/>
    <property type="project" value="UniProtKB-UniPathway"/>
</dbReference>
<dbReference type="PANTHER" id="PTHR43340">
    <property type="entry name" value="HYPOXANTHINE-GUANINE PHOSPHORIBOSYLTRANSFERASE"/>
    <property type="match status" value="1"/>
</dbReference>
<comment type="cofactor">
    <cofactor evidence="1 15">
        <name>Mg(2+)</name>
        <dbReference type="ChEBI" id="CHEBI:18420"/>
    </cofactor>
</comment>
<dbReference type="GO" id="GO:0000166">
    <property type="term" value="F:nucleotide binding"/>
    <property type="evidence" value="ECO:0007669"/>
    <property type="project" value="UniProtKB-KW"/>
</dbReference>
<gene>
    <name evidence="17" type="primary">hpt</name>
    <name evidence="17" type="ORF">LEP1GSC081_1177</name>
</gene>
<evidence type="ECO:0000256" key="6">
    <source>
        <dbReference type="ARBA" id="ARBA00022490"/>
    </source>
</evidence>
<comment type="catalytic activity">
    <reaction evidence="13">
        <text>GMP + diphosphate = guanine + 5-phospho-alpha-D-ribose 1-diphosphate</text>
        <dbReference type="Rhea" id="RHEA:25424"/>
        <dbReference type="ChEBI" id="CHEBI:16235"/>
        <dbReference type="ChEBI" id="CHEBI:33019"/>
        <dbReference type="ChEBI" id="CHEBI:58017"/>
        <dbReference type="ChEBI" id="CHEBI:58115"/>
        <dbReference type="EC" id="2.4.2.8"/>
    </reaction>
    <physiologicalReaction direction="right-to-left" evidence="13">
        <dbReference type="Rhea" id="RHEA:25426"/>
    </physiologicalReaction>
</comment>
<evidence type="ECO:0000256" key="15">
    <source>
        <dbReference type="RuleBase" id="RU364099"/>
    </source>
</evidence>
<keyword evidence="10 15" id="KW-0660">Purine salvage</keyword>
<dbReference type="InterPro" id="IPR000836">
    <property type="entry name" value="PRTase_dom"/>
</dbReference>
<dbReference type="CDD" id="cd06223">
    <property type="entry name" value="PRTases_typeI"/>
    <property type="match status" value="1"/>
</dbReference>
<dbReference type="InterPro" id="IPR005904">
    <property type="entry name" value="Hxn_phspho_trans"/>
</dbReference>
<dbReference type="GO" id="GO:0006166">
    <property type="term" value="P:purine ribonucleoside salvage"/>
    <property type="evidence" value="ECO:0007669"/>
    <property type="project" value="UniProtKB-KW"/>
</dbReference>
<keyword evidence="9 15" id="KW-0479">Metal-binding</keyword>
<dbReference type="GO" id="GO:0000287">
    <property type="term" value="F:magnesium ion binding"/>
    <property type="evidence" value="ECO:0007669"/>
    <property type="project" value="TreeGrafter"/>
</dbReference>
<name>A0A0E2B2S5_9LEPT</name>
<evidence type="ECO:0000259" key="16">
    <source>
        <dbReference type="Pfam" id="PF00156"/>
    </source>
</evidence>
<dbReference type="PANTHER" id="PTHR43340:SF1">
    <property type="entry name" value="HYPOXANTHINE PHOSPHORIBOSYLTRANSFERASE"/>
    <property type="match status" value="1"/>
</dbReference>
<dbReference type="GO" id="GO:0005829">
    <property type="term" value="C:cytosol"/>
    <property type="evidence" value="ECO:0007669"/>
    <property type="project" value="TreeGrafter"/>
</dbReference>
<comment type="similarity">
    <text evidence="4 15">Belongs to the purine/pyrimidine phosphoribosyltransferase family.</text>
</comment>
<dbReference type="GO" id="GO:0052657">
    <property type="term" value="F:guanine phosphoribosyltransferase activity"/>
    <property type="evidence" value="ECO:0007669"/>
    <property type="project" value="RHEA"/>
</dbReference>
<evidence type="ECO:0000256" key="14">
    <source>
        <dbReference type="ARBA" id="ARBA00049402"/>
    </source>
</evidence>
<evidence type="ECO:0000256" key="9">
    <source>
        <dbReference type="ARBA" id="ARBA00022723"/>
    </source>
</evidence>
<organism evidence="17 18">
    <name type="scientific">Leptospira kirschneri str. H1</name>
    <dbReference type="NCBI Taxonomy" id="1049966"/>
    <lineage>
        <taxon>Bacteria</taxon>
        <taxon>Pseudomonadati</taxon>
        <taxon>Spirochaetota</taxon>
        <taxon>Spirochaetia</taxon>
        <taxon>Leptospirales</taxon>
        <taxon>Leptospiraceae</taxon>
        <taxon>Leptospira</taxon>
    </lineage>
</organism>
<evidence type="ECO:0000256" key="4">
    <source>
        <dbReference type="ARBA" id="ARBA00008391"/>
    </source>
</evidence>
<keyword evidence="12 15" id="KW-0460">Magnesium</keyword>
<dbReference type="Gene3D" id="3.40.50.2020">
    <property type="match status" value="1"/>
</dbReference>
<dbReference type="UniPathway" id="UPA00591">
    <property type="reaction ID" value="UER00648"/>
</dbReference>
<evidence type="ECO:0000256" key="8">
    <source>
        <dbReference type="ARBA" id="ARBA00022679"/>
    </source>
</evidence>
<dbReference type="SUPFAM" id="SSF53271">
    <property type="entry name" value="PRTase-like"/>
    <property type="match status" value="1"/>
</dbReference>
<evidence type="ECO:0000256" key="2">
    <source>
        <dbReference type="ARBA" id="ARBA00004496"/>
    </source>
</evidence>
<protein>
    <recommendedName>
        <fullName evidence="5 15">Hypoxanthine phosphoribosyltransferase</fullName>
        <ecNumber evidence="5 15">2.4.2.8</ecNumber>
    </recommendedName>
</protein>
<comment type="catalytic activity">
    <reaction evidence="14">
        <text>IMP + diphosphate = hypoxanthine + 5-phospho-alpha-D-ribose 1-diphosphate</text>
        <dbReference type="Rhea" id="RHEA:17973"/>
        <dbReference type="ChEBI" id="CHEBI:17368"/>
        <dbReference type="ChEBI" id="CHEBI:33019"/>
        <dbReference type="ChEBI" id="CHEBI:58017"/>
        <dbReference type="ChEBI" id="CHEBI:58053"/>
        <dbReference type="EC" id="2.4.2.8"/>
    </reaction>
    <physiologicalReaction direction="right-to-left" evidence="14">
        <dbReference type="Rhea" id="RHEA:17975"/>
    </physiologicalReaction>
</comment>
<evidence type="ECO:0000313" key="18">
    <source>
        <dbReference type="Proteomes" id="UP000006253"/>
    </source>
</evidence>
<dbReference type="AlphaFoldDB" id="A0A0E2B2S5"/>
<evidence type="ECO:0000256" key="12">
    <source>
        <dbReference type="ARBA" id="ARBA00022842"/>
    </source>
</evidence>
<dbReference type="GO" id="GO:0004422">
    <property type="term" value="F:hypoxanthine phosphoribosyltransferase activity"/>
    <property type="evidence" value="ECO:0007669"/>
    <property type="project" value="InterPro"/>
</dbReference>
<evidence type="ECO:0000313" key="17">
    <source>
        <dbReference type="EMBL" id="EKO15444.1"/>
    </source>
</evidence>
<dbReference type="GO" id="GO:0046100">
    <property type="term" value="P:hypoxanthine metabolic process"/>
    <property type="evidence" value="ECO:0007669"/>
    <property type="project" value="TreeGrafter"/>
</dbReference>
<comment type="subcellular location">
    <subcellularLocation>
        <location evidence="2 15">Cytoplasm</location>
    </subcellularLocation>
</comment>
<evidence type="ECO:0000256" key="13">
    <source>
        <dbReference type="ARBA" id="ARBA00048811"/>
    </source>
</evidence>
<dbReference type="EMBL" id="AHMY02000047">
    <property type="protein sequence ID" value="EKO15444.1"/>
    <property type="molecule type" value="Genomic_DNA"/>
</dbReference>
<keyword evidence="7 15" id="KW-0328">Glycosyltransferase</keyword>
<accession>A0A0E2B2S5</accession>
<evidence type="ECO:0000256" key="7">
    <source>
        <dbReference type="ARBA" id="ARBA00022676"/>
    </source>
</evidence>
<keyword evidence="6 15" id="KW-0963">Cytoplasm</keyword>
<reference evidence="17 18" key="1">
    <citation type="submission" date="2012-10" db="EMBL/GenBank/DDBJ databases">
        <authorList>
            <person name="Harkins D.M."/>
            <person name="Durkin A.S."/>
            <person name="Brinkac L.M."/>
            <person name="Selengut J.D."/>
            <person name="Sanka R."/>
            <person name="DePew J."/>
            <person name="Purushe J."/>
            <person name="Peacock S.J."/>
            <person name="Thaipadungpanit J."/>
            <person name="Wuthiekanun V.W."/>
            <person name="Day N.P."/>
            <person name="Vinetz J.M."/>
            <person name="Sutton G.G."/>
            <person name="Nelson W.C."/>
            <person name="Fouts D.E."/>
        </authorList>
    </citation>
    <scope>NUCLEOTIDE SEQUENCE [LARGE SCALE GENOMIC DNA]</scope>
    <source>
        <strain evidence="17 18">H1</strain>
    </source>
</reference>
<sequence>MNKIGSDILHPRFSREDISQKVKSLALEISEDYKKLNPIFICVLKGGAYFFTDLTREIPFSIEIDFIQARSYSGTVSTGKIELLKDIDIDLSDRHVIIVEDILDTGLTLQYLVRHIFTRNPASLEIVALLLKERKDILEFPVKYIGWRIPDEFVVGYGLDFNGRYRNLPDIHILEPGESQLTV</sequence>